<comment type="caution">
    <text evidence="2">The sequence shown here is derived from an EMBL/GenBank/DDBJ whole genome shotgun (WGS) entry which is preliminary data.</text>
</comment>
<evidence type="ECO:0008006" key="4">
    <source>
        <dbReference type="Google" id="ProtNLM"/>
    </source>
</evidence>
<sequence length="956" mass="103114">MNKQMTPSRPGITRSTAFISLLASLLVVVAISSVGTFNWHQDSSTQVPFNAAQIVHQCQALHALPGPPSDFHERTESDRYVVGTLPTLLRNASIWTGRVSGHEVIVGDVFLDKGLIKEVGTVKRSVLDTYKDLVIIDAAGSWVTPGIVDAHSHLGVDSAPALRGSDDTNSLKGLVLPWLRSLDGLNTHDDAYQLSISGGVTTANVLPGSADAIGGQAFTIKLRPTAERSSSAMVLEAPHGLNGSRVDQSRPRWRQMKHACGENPSRVYSNTRMDTIWAFRQGYDTARKIKVKQDEYCAKALNGQWKDLGEFPDDLQWEALVDVLRGRVKASQSAYHEAVHNHCYEAVDLDGMVRLTNEFNFSIAAFHHAHESYLVPDLLKKAYGPTPAIALFATNARYKREAYRGSEFAPRMLAEHGLRVVMKAGRLSFQNFDRVQRAHLSDHPVLNSRHLLYEAQQAHYYGLPHNLALAAVISTPATILGYDHRIGFIKPDVVLWDSHPLSLGASPKQVFIDGIAQIKNPHVSKKPSRSQEVPKTPKFDKEAKDALEFDGLPPLEPKKPDSDIIVFTNVNSVLTRQGQGIQETFSVSQTGAAGVVVVENGEISCVGALQDCPLAQNSGDVHTIDLEGGSISPALISFGSRLGLNHIDNEPSTNDGSIHDPLKSDGPSILGEGSTIRAVDGIQFSTRDALLAYRSGVTVGVTAPSSSGFLSGLGTAFNTGSPNRLANGAVVQDITALHVSIDSTKPSVSTQVAALRNLLNGGGEGELKAHFKSIVQGKLPLVVQVQSADIMASLISLKAETEKTHGYSIQITFTGANEAHLLAKEIGEAGVGVVLRPSRPFPASWKSRRILAGPPLTQDNSVLALIEHNVTVGVGIEEQWSSRNLRFDIAWAALEANGRLSIPDAIALASTNLERLLGVRAPNRDLVAVKQGTLLDFEGKVIAVISPNRGQVDLIV</sequence>
<reference evidence="2 3" key="1">
    <citation type="journal article" date="2018" name="Evol. Lett.">
        <title>Horizontal gene cluster transfer increased hallucinogenic mushroom diversity.</title>
        <authorList>
            <person name="Reynolds H.T."/>
            <person name="Vijayakumar V."/>
            <person name="Gluck-Thaler E."/>
            <person name="Korotkin H.B."/>
            <person name="Matheny P.B."/>
            <person name="Slot J.C."/>
        </authorList>
    </citation>
    <scope>NUCLEOTIDE SEQUENCE [LARGE SCALE GENOMIC DNA]</scope>
    <source>
        <strain evidence="2 3">2631</strain>
    </source>
</reference>
<keyword evidence="3" id="KW-1185">Reference proteome</keyword>
<dbReference type="SUPFAM" id="SSF51338">
    <property type="entry name" value="Composite domain of metallo-dependent hydrolases"/>
    <property type="match status" value="1"/>
</dbReference>
<evidence type="ECO:0000256" key="1">
    <source>
        <dbReference type="SAM" id="MobiDB-lite"/>
    </source>
</evidence>
<dbReference type="GO" id="GO:0005737">
    <property type="term" value="C:cytoplasm"/>
    <property type="evidence" value="ECO:0007669"/>
    <property type="project" value="TreeGrafter"/>
</dbReference>
<dbReference type="InParanoid" id="A0A409VLV5"/>
<name>A0A409VLV5_PSICY</name>
<organism evidence="2 3">
    <name type="scientific">Psilocybe cyanescens</name>
    <dbReference type="NCBI Taxonomy" id="93625"/>
    <lineage>
        <taxon>Eukaryota</taxon>
        <taxon>Fungi</taxon>
        <taxon>Dikarya</taxon>
        <taxon>Basidiomycota</taxon>
        <taxon>Agaricomycotina</taxon>
        <taxon>Agaricomycetes</taxon>
        <taxon>Agaricomycetidae</taxon>
        <taxon>Agaricales</taxon>
        <taxon>Agaricineae</taxon>
        <taxon>Strophariaceae</taxon>
        <taxon>Psilocybe</taxon>
    </lineage>
</organism>
<dbReference type="GO" id="GO:0004038">
    <property type="term" value="F:allantoinase activity"/>
    <property type="evidence" value="ECO:0007669"/>
    <property type="project" value="TreeGrafter"/>
</dbReference>
<dbReference type="AlphaFoldDB" id="A0A409VLV5"/>
<dbReference type="STRING" id="93625.A0A409VLV5"/>
<dbReference type="GO" id="GO:0006145">
    <property type="term" value="P:purine nucleobase catabolic process"/>
    <property type="evidence" value="ECO:0007669"/>
    <property type="project" value="TreeGrafter"/>
</dbReference>
<gene>
    <name evidence="2" type="ORF">CVT25_005838</name>
</gene>
<dbReference type="Proteomes" id="UP000283269">
    <property type="component" value="Unassembled WGS sequence"/>
</dbReference>
<proteinExistence type="predicted"/>
<evidence type="ECO:0000313" key="3">
    <source>
        <dbReference type="Proteomes" id="UP000283269"/>
    </source>
</evidence>
<dbReference type="InterPro" id="IPR050138">
    <property type="entry name" value="DHOase/Allantoinase_Hydrolase"/>
</dbReference>
<dbReference type="OrthoDB" id="10258955at2759"/>
<dbReference type="InterPro" id="IPR011059">
    <property type="entry name" value="Metal-dep_hydrolase_composite"/>
</dbReference>
<feature type="region of interest" description="Disordered" evidence="1">
    <location>
        <begin position="521"/>
        <end position="540"/>
    </location>
</feature>
<dbReference type="SUPFAM" id="SSF51556">
    <property type="entry name" value="Metallo-dependent hydrolases"/>
    <property type="match status" value="1"/>
</dbReference>
<evidence type="ECO:0000313" key="2">
    <source>
        <dbReference type="EMBL" id="PPQ67254.1"/>
    </source>
</evidence>
<protein>
    <recommendedName>
        <fullName evidence="4">Amidohydrolase-related domain-containing protein</fullName>
    </recommendedName>
</protein>
<dbReference type="Gene3D" id="3.20.20.140">
    <property type="entry name" value="Metal-dependent hydrolases"/>
    <property type="match status" value="2"/>
</dbReference>
<dbReference type="PANTHER" id="PTHR43668:SF5">
    <property type="entry name" value="AMIDOHYDROLASE 3 DOMAIN-CONTAINING PROTEIN"/>
    <property type="match status" value="1"/>
</dbReference>
<dbReference type="PANTHER" id="PTHR43668">
    <property type="entry name" value="ALLANTOINASE"/>
    <property type="match status" value="1"/>
</dbReference>
<accession>A0A409VLV5</accession>
<dbReference type="EMBL" id="NHYD01003975">
    <property type="protein sequence ID" value="PPQ67254.1"/>
    <property type="molecule type" value="Genomic_DNA"/>
</dbReference>
<dbReference type="InterPro" id="IPR032466">
    <property type="entry name" value="Metal_Hydrolase"/>
</dbReference>